<feature type="domain" description="DNA-directed DNA polymerase family B mitochondria/virus" evidence="9">
    <location>
        <begin position="149"/>
        <end position="322"/>
    </location>
</feature>
<dbReference type="GO" id="GO:0006260">
    <property type="term" value="P:DNA replication"/>
    <property type="evidence" value="ECO:0007669"/>
    <property type="project" value="UniProtKB-KW"/>
</dbReference>
<dbReference type="InterPro" id="IPR043502">
    <property type="entry name" value="DNA/RNA_pol_sf"/>
</dbReference>
<evidence type="ECO:0000256" key="8">
    <source>
        <dbReference type="ARBA" id="ARBA00049244"/>
    </source>
</evidence>
<keyword evidence="3" id="KW-0808">Transferase</keyword>
<evidence type="ECO:0000256" key="2">
    <source>
        <dbReference type="ARBA" id="ARBA00012417"/>
    </source>
</evidence>
<keyword evidence="6" id="KW-0239">DNA-directed DNA polymerase</keyword>
<evidence type="ECO:0000313" key="11">
    <source>
        <dbReference type="Proteomes" id="UP001159042"/>
    </source>
</evidence>
<dbReference type="SUPFAM" id="SSF56672">
    <property type="entry name" value="DNA/RNA polymerases"/>
    <property type="match status" value="1"/>
</dbReference>
<keyword evidence="7" id="KW-0238">DNA-binding</keyword>
<evidence type="ECO:0000256" key="7">
    <source>
        <dbReference type="ARBA" id="ARBA00023125"/>
    </source>
</evidence>
<dbReference type="GO" id="GO:0003887">
    <property type="term" value="F:DNA-directed DNA polymerase activity"/>
    <property type="evidence" value="ECO:0007669"/>
    <property type="project" value="UniProtKB-KW"/>
</dbReference>
<dbReference type="PANTHER" id="PTHR31511:SF12">
    <property type="entry name" value="RHO TERMINATION FACTOR N-TERMINAL DOMAIN-CONTAINING PROTEIN"/>
    <property type="match status" value="1"/>
</dbReference>
<comment type="catalytic activity">
    <reaction evidence="8">
        <text>DNA(n) + a 2'-deoxyribonucleoside 5'-triphosphate = DNA(n+1) + diphosphate</text>
        <dbReference type="Rhea" id="RHEA:22508"/>
        <dbReference type="Rhea" id="RHEA-COMP:17339"/>
        <dbReference type="Rhea" id="RHEA-COMP:17340"/>
        <dbReference type="ChEBI" id="CHEBI:33019"/>
        <dbReference type="ChEBI" id="CHEBI:61560"/>
        <dbReference type="ChEBI" id="CHEBI:173112"/>
        <dbReference type="EC" id="2.7.7.7"/>
    </reaction>
</comment>
<gene>
    <name evidence="10" type="ORF">NQ315_015504</name>
</gene>
<dbReference type="InterPro" id="IPR012337">
    <property type="entry name" value="RNaseH-like_sf"/>
</dbReference>
<evidence type="ECO:0000259" key="9">
    <source>
        <dbReference type="Pfam" id="PF03175"/>
    </source>
</evidence>
<keyword evidence="5" id="KW-0235">DNA replication</keyword>
<dbReference type="EC" id="2.7.7.7" evidence="2"/>
<protein>
    <recommendedName>
        <fullName evidence="2">DNA-directed DNA polymerase</fullName>
        <ecNumber evidence="2">2.7.7.7</ecNumber>
    </recommendedName>
</protein>
<dbReference type="InterPro" id="IPR023211">
    <property type="entry name" value="DNA_pol_palm_dom_sf"/>
</dbReference>
<proteinExistence type="inferred from homology"/>
<accession>A0AAV8VPK3</accession>
<evidence type="ECO:0000256" key="1">
    <source>
        <dbReference type="ARBA" id="ARBA00005755"/>
    </source>
</evidence>
<evidence type="ECO:0000256" key="4">
    <source>
        <dbReference type="ARBA" id="ARBA00022695"/>
    </source>
</evidence>
<evidence type="ECO:0000256" key="5">
    <source>
        <dbReference type="ARBA" id="ARBA00022705"/>
    </source>
</evidence>
<dbReference type="Gene3D" id="3.90.1600.10">
    <property type="entry name" value="Palm domain of DNA polymerase"/>
    <property type="match status" value="1"/>
</dbReference>
<sequence>MAPLSKEELLQHETASDCFICGEPFPSPLDDSVIVQHMCKVRDHDHILGTYRGAAHMNCNLNYKIPNFVPVFLHNASNYDFHLFIQDCCSDVISQNEEKYISVSAQICFDTGRTSEEMDSGHSDADPKRLDLVEDKEVDDDQVNPNACLDSYRFMAGSLDALAKNLEPQQFVATRKVFPNSEHFDLITKKGVFPYEFIDSYEKLEETVELPPREQFYSSLTETAISEEDYAHAVNVWNAFKCYTLAEYSDIYLKTDVLLLADVFEAFRKVCQDTYQLNPCQFYTLPGLSWAAMMKYTKVKLELLTDIDMLHFIRRSIRSGVAGCIQRHATANNPYIPARELLNEDFAHLTYNPEEDMRYLLYVDANNLYGSAMSQYLPHLNFKWLSPEEISNFDIMQQCNDHNSGVGYILEVDIAYGQELQDAHDELPFCPENITPPIEGKRQVKLIPNLFNKKKYVLHYRNLYQAIQHCLKVDKIDRILTLGPFTKSHTILIRCLGCDGNKELYCVEPALNQSNWLQPYIDLNTKKRQAAKTHLKKTCISFLLMLFLENAWRPWKNYKRSRGAKSLIASPHFHSLSIFNENFVAIQSHQPRVYFNKPVYIGFSVLDISKTTMYSFHYDYIKKLYGNDNAKFLYTDTDSLIYSIKTEDVYADIKKNISKFDTSNYKPDNPYGIPLVNKAVLGCFKDEACGRPMLEFFWSSIQAIRLCVGRQ</sequence>
<dbReference type="InterPro" id="IPR004868">
    <property type="entry name" value="DNA-dir_DNA_pol_B_mt/vir"/>
</dbReference>
<dbReference type="GO" id="GO:0042575">
    <property type="term" value="C:DNA polymerase complex"/>
    <property type="evidence" value="ECO:0007669"/>
    <property type="project" value="UniProtKB-ARBA"/>
</dbReference>
<evidence type="ECO:0000256" key="6">
    <source>
        <dbReference type="ARBA" id="ARBA00022932"/>
    </source>
</evidence>
<dbReference type="PANTHER" id="PTHR31511">
    <property type="entry name" value="PROTEIN CBG23764"/>
    <property type="match status" value="1"/>
</dbReference>
<dbReference type="AlphaFoldDB" id="A0AAV8VPK3"/>
<keyword evidence="4" id="KW-0548">Nucleotidyltransferase</keyword>
<dbReference type="Proteomes" id="UP001159042">
    <property type="component" value="Unassembled WGS sequence"/>
</dbReference>
<name>A0AAV8VPK3_9CUCU</name>
<comment type="caution">
    <text evidence="10">The sequence shown here is derived from an EMBL/GenBank/DDBJ whole genome shotgun (WGS) entry which is preliminary data.</text>
</comment>
<organism evidence="10 11">
    <name type="scientific">Exocentrus adspersus</name>
    <dbReference type="NCBI Taxonomy" id="1586481"/>
    <lineage>
        <taxon>Eukaryota</taxon>
        <taxon>Metazoa</taxon>
        <taxon>Ecdysozoa</taxon>
        <taxon>Arthropoda</taxon>
        <taxon>Hexapoda</taxon>
        <taxon>Insecta</taxon>
        <taxon>Pterygota</taxon>
        <taxon>Neoptera</taxon>
        <taxon>Endopterygota</taxon>
        <taxon>Coleoptera</taxon>
        <taxon>Polyphaga</taxon>
        <taxon>Cucujiformia</taxon>
        <taxon>Chrysomeloidea</taxon>
        <taxon>Cerambycidae</taxon>
        <taxon>Lamiinae</taxon>
        <taxon>Acanthocinini</taxon>
        <taxon>Exocentrus</taxon>
    </lineage>
</organism>
<evidence type="ECO:0000256" key="3">
    <source>
        <dbReference type="ARBA" id="ARBA00022679"/>
    </source>
</evidence>
<dbReference type="SUPFAM" id="SSF53098">
    <property type="entry name" value="Ribonuclease H-like"/>
    <property type="match status" value="1"/>
</dbReference>
<reference evidence="10 11" key="1">
    <citation type="journal article" date="2023" name="Insect Mol. Biol.">
        <title>Genome sequencing provides insights into the evolution of gene families encoding plant cell wall-degrading enzymes in longhorned beetles.</title>
        <authorList>
            <person name="Shin N.R."/>
            <person name="Okamura Y."/>
            <person name="Kirsch R."/>
            <person name="Pauchet Y."/>
        </authorList>
    </citation>
    <scope>NUCLEOTIDE SEQUENCE [LARGE SCALE GENOMIC DNA]</scope>
    <source>
        <strain evidence="10">EAD_L_NR</strain>
    </source>
</reference>
<dbReference type="GO" id="GO:0000166">
    <property type="term" value="F:nucleotide binding"/>
    <property type="evidence" value="ECO:0007669"/>
    <property type="project" value="InterPro"/>
</dbReference>
<dbReference type="EMBL" id="JANEYG010000048">
    <property type="protein sequence ID" value="KAJ8915891.1"/>
    <property type="molecule type" value="Genomic_DNA"/>
</dbReference>
<evidence type="ECO:0000313" key="10">
    <source>
        <dbReference type="EMBL" id="KAJ8915891.1"/>
    </source>
</evidence>
<dbReference type="GO" id="GO:0003677">
    <property type="term" value="F:DNA binding"/>
    <property type="evidence" value="ECO:0007669"/>
    <property type="project" value="UniProtKB-KW"/>
</dbReference>
<comment type="similarity">
    <text evidence="1">Belongs to the DNA polymerase type-B family.</text>
</comment>
<dbReference type="Pfam" id="PF03175">
    <property type="entry name" value="DNA_pol_B_2"/>
    <property type="match status" value="1"/>
</dbReference>
<keyword evidence="11" id="KW-1185">Reference proteome</keyword>